<evidence type="ECO:0000256" key="2">
    <source>
        <dbReference type="SAM" id="Phobius"/>
    </source>
</evidence>
<keyword evidence="2" id="KW-0472">Membrane</keyword>
<keyword evidence="2" id="KW-1133">Transmembrane helix</keyword>
<keyword evidence="4" id="KW-1185">Reference proteome</keyword>
<reference evidence="3 4" key="1">
    <citation type="journal article" date="2023" name="Microorganisms">
        <title>Thiorhodovibrio frisius and Trv. litoralis spp. nov., Two Novel Members from a Clade of Fastidious Purple Sulfur Bacteria That Exhibit Unique Red-Shifted Light-Harvesting Capabilities.</title>
        <authorList>
            <person name="Methner A."/>
            <person name="Kuzyk S.B."/>
            <person name="Petersen J."/>
            <person name="Bauer S."/>
            <person name="Brinkmann H."/>
            <person name="Sichau K."/>
            <person name="Wanner G."/>
            <person name="Wolf J."/>
            <person name="Neumann-Schaal M."/>
            <person name="Henke P."/>
            <person name="Tank M."/>
            <person name="Sproer C."/>
            <person name="Bunk B."/>
            <person name="Overmann J."/>
        </authorList>
    </citation>
    <scope>NUCLEOTIDE SEQUENCE [LARGE SCALE GENOMIC DNA]</scope>
    <source>
        <strain evidence="3 4">DSM 6702</strain>
    </source>
</reference>
<feature type="region of interest" description="Disordered" evidence="1">
    <location>
        <begin position="37"/>
        <end position="66"/>
    </location>
</feature>
<dbReference type="Proteomes" id="UP001432180">
    <property type="component" value="Chromosome"/>
</dbReference>
<proteinExistence type="predicted"/>
<gene>
    <name evidence="3" type="ORF">Thiowin_03837</name>
</gene>
<dbReference type="RefSeq" id="WP_328984490.1">
    <property type="nucleotide sequence ID" value="NZ_CP121472.1"/>
</dbReference>
<feature type="compositionally biased region" description="Low complexity" evidence="1">
    <location>
        <begin position="47"/>
        <end position="66"/>
    </location>
</feature>
<dbReference type="EMBL" id="CP121472">
    <property type="protein sequence ID" value="WPL18747.1"/>
    <property type="molecule type" value="Genomic_DNA"/>
</dbReference>
<name>A0ABZ0SF49_9GAMM</name>
<accession>A0ABZ0SF49</accession>
<evidence type="ECO:0000256" key="1">
    <source>
        <dbReference type="SAM" id="MobiDB-lite"/>
    </source>
</evidence>
<sequence length="66" mass="7004">MNSSQGPRRQRHGIKKKLVEGAGGLVVGAALVVFLRGLSKNRRRQGTQTTDSTSPPTSSATQANNE</sequence>
<evidence type="ECO:0000313" key="4">
    <source>
        <dbReference type="Proteomes" id="UP001432180"/>
    </source>
</evidence>
<evidence type="ECO:0000313" key="3">
    <source>
        <dbReference type="EMBL" id="WPL18747.1"/>
    </source>
</evidence>
<protein>
    <submittedName>
        <fullName evidence="3">Uncharacterized protein</fullName>
    </submittedName>
</protein>
<keyword evidence="2" id="KW-0812">Transmembrane</keyword>
<organism evidence="3 4">
    <name type="scientific">Thiorhodovibrio winogradskyi</name>
    <dbReference type="NCBI Taxonomy" id="77007"/>
    <lineage>
        <taxon>Bacteria</taxon>
        <taxon>Pseudomonadati</taxon>
        <taxon>Pseudomonadota</taxon>
        <taxon>Gammaproteobacteria</taxon>
        <taxon>Chromatiales</taxon>
        <taxon>Chromatiaceae</taxon>
        <taxon>Thiorhodovibrio</taxon>
    </lineage>
</organism>
<feature type="transmembrane region" description="Helical" evidence="2">
    <location>
        <begin position="21"/>
        <end position="39"/>
    </location>
</feature>